<sequence>MAILNQEKIMQAIDWAYEKSVNGVPGLDSAVEMAESYMKEGISSYDQSNSLIRWQNTKAITSGFITGLGGILTLPVAIPANIASVLYVQIRMIAAIAHIGGYNVRDDKVKALVYSCLVANSAKDVLKDIGVAVGNKVALNAVKSISGKTIQEINKKVGMKLFTKFGEKGFINLGKAVPLIGGVIGGTFDGIATNTVGNIARDTFTPAT</sequence>
<dbReference type="PANTHER" id="PTHR41260">
    <property type="entry name" value="PROTEIN ECSC"/>
    <property type="match status" value="1"/>
</dbReference>
<accession>A0ABT3ZPG1</accession>
<organism evidence="1 2">
    <name type="scientific">Robbsia betulipollinis</name>
    <dbReference type="NCBI Taxonomy" id="2981849"/>
    <lineage>
        <taxon>Bacteria</taxon>
        <taxon>Pseudomonadati</taxon>
        <taxon>Pseudomonadota</taxon>
        <taxon>Betaproteobacteria</taxon>
        <taxon>Burkholderiales</taxon>
        <taxon>Burkholderiaceae</taxon>
        <taxon>Robbsia</taxon>
    </lineage>
</organism>
<dbReference type="EMBL" id="JAPMXC010000004">
    <property type="protein sequence ID" value="MCY0388441.1"/>
    <property type="molecule type" value="Genomic_DNA"/>
</dbReference>
<evidence type="ECO:0000313" key="1">
    <source>
        <dbReference type="EMBL" id="MCY0388441.1"/>
    </source>
</evidence>
<proteinExistence type="predicted"/>
<dbReference type="Pfam" id="PF12787">
    <property type="entry name" value="EcsC"/>
    <property type="match status" value="1"/>
</dbReference>
<keyword evidence="2" id="KW-1185">Reference proteome</keyword>
<gene>
    <name evidence="1" type="ORF">OVY01_14640</name>
</gene>
<reference evidence="1" key="1">
    <citation type="submission" date="2022-11" db="EMBL/GenBank/DDBJ databases">
        <title>Robbsia betulipollinis sp. nov., isolated from pollen of birch (Betula pendula).</title>
        <authorList>
            <person name="Shi H."/>
            <person name="Ambika Manirajan B."/>
            <person name="Ratering S."/>
            <person name="Geissler-Plaum R."/>
            <person name="Schnell S."/>
        </authorList>
    </citation>
    <scope>NUCLEOTIDE SEQUENCE</scope>
    <source>
        <strain evidence="1">Bb-Pol-6</strain>
    </source>
</reference>
<dbReference type="RefSeq" id="WP_267848333.1">
    <property type="nucleotide sequence ID" value="NZ_JAPMXC010000004.1"/>
</dbReference>
<dbReference type="Proteomes" id="UP001082899">
    <property type="component" value="Unassembled WGS sequence"/>
</dbReference>
<dbReference type="InterPro" id="IPR024787">
    <property type="entry name" value="EcsC"/>
</dbReference>
<name>A0ABT3ZPG1_9BURK</name>
<dbReference type="PANTHER" id="PTHR41260:SF1">
    <property type="entry name" value="PROTEIN ECSC"/>
    <property type="match status" value="1"/>
</dbReference>
<evidence type="ECO:0000313" key="2">
    <source>
        <dbReference type="Proteomes" id="UP001082899"/>
    </source>
</evidence>
<comment type="caution">
    <text evidence="1">The sequence shown here is derived from an EMBL/GenBank/DDBJ whole genome shotgun (WGS) entry which is preliminary data.</text>
</comment>
<protein>
    <submittedName>
        <fullName evidence="1">EcsC family protein</fullName>
    </submittedName>
</protein>